<sequence length="66" mass="7206">MQQNYGLSTIANTPLVGVFTVGRHKMRTKAGKRTGKVSVTDENLYLYGWSVVKTPTNGVLCFGRGT</sequence>
<dbReference type="EMBL" id="CAACYH010000004">
    <property type="protein sequence ID" value="VFB13787.1"/>
    <property type="molecule type" value="Genomic_DNA"/>
</dbReference>
<organism evidence="1 2">
    <name type="scientific">Prevotella heparinolytica</name>
    <dbReference type="NCBI Taxonomy" id="28113"/>
    <lineage>
        <taxon>Bacteria</taxon>
        <taxon>Pseudomonadati</taxon>
        <taxon>Bacteroidota</taxon>
        <taxon>Bacteroidia</taxon>
        <taxon>Bacteroidales</taxon>
        <taxon>Bacteroidaceae</taxon>
        <taxon>Bacteroides</taxon>
    </lineage>
</organism>
<evidence type="ECO:0000313" key="1">
    <source>
        <dbReference type="EMBL" id="VFB13787.1"/>
    </source>
</evidence>
<dbReference type="Proteomes" id="UP000396835">
    <property type="component" value="Unassembled WGS sequence"/>
</dbReference>
<protein>
    <submittedName>
        <fullName evidence="1">Uncharacterized protein</fullName>
    </submittedName>
</protein>
<reference evidence="1 2" key="1">
    <citation type="submission" date="2019-02" db="EMBL/GenBank/DDBJ databases">
        <authorList>
            <consortium name="Pathogen Informatics"/>
        </authorList>
    </citation>
    <scope>NUCLEOTIDE SEQUENCE [LARGE SCALE GENOMIC DNA]</scope>
    <source>
        <strain evidence="1 2">3012STDY7078512</strain>
    </source>
</reference>
<proteinExistence type="predicted"/>
<name>A0A449I399_9BACE</name>
<accession>A0A449I399</accession>
<gene>
    <name evidence="1" type="ORF">NCTC7812_01315</name>
</gene>
<evidence type="ECO:0000313" key="2">
    <source>
        <dbReference type="Proteomes" id="UP000396835"/>
    </source>
</evidence>
<dbReference type="AlphaFoldDB" id="A0A449I399"/>